<reference evidence="1 2" key="1">
    <citation type="submission" date="2018-09" db="EMBL/GenBank/DDBJ databases">
        <authorList>
            <person name="Wang X."/>
            <person name="Du Z."/>
        </authorList>
    </citation>
    <scope>NUCLEOTIDE SEQUENCE [LARGE SCALE GENOMIC DNA]</scope>
    <source>
        <strain evidence="1 2">N3</strain>
    </source>
</reference>
<dbReference type="Gene3D" id="3.30.460.10">
    <property type="entry name" value="Beta Polymerase, domain 2"/>
    <property type="match status" value="1"/>
</dbReference>
<sequence>MLNFLEPYQAEWLTEFEQLKKALLQVLEEYEIDVQHVGSTAIPNLFAKPILDIDVILENKSLIGEITSKLELIGYKSRGEQGIPGRFAFRQESKKTPNIGKSKIWQEHHLYVCYSDSLALKNHLLFRDALLKNQKLVQEYSQLKLKLTKEPGMTREDYTRKKTDFILSVLSSFGLDETELNEIKRANL</sequence>
<proteinExistence type="predicted"/>
<dbReference type="PANTHER" id="PTHR34822:SF1">
    <property type="entry name" value="GRPB FAMILY PROTEIN"/>
    <property type="match status" value="1"/>
</dbReference>
<evidence type="ECO:0000313" key="2">
    <source>
        <dbReference type="Proteomes" id="UP000283522"/>
    </source>
</evidence>
<organism evidence="1 2">
    <name type="scientific">Algoriphagus lacus</name>
    <dbReference type="NCBI Taxonomy" id="2056311"/>
    <lineage>
        <taxon>Bacteria</taxon>
        <taxon>Pseudomonadati</taxon>
        <taxon>Bacteroidota</taxon>
        <taxon>Cytophagia</taxon>
        <taxon>Cytophagales</taxon>
        <taxon>Cyclobacteriaceae</taxon>
        <taxon>Algoriphagus</taxon>
    </lineage>
</organism>
<dbReference type="SUPFAM" id="SSF81301">
    <property type="entry name" value="Nucleotidyltransferase"/>
    <property type="match status" value="1"/>
</dbReference>
<dbReference type="AlphaFoldDB" id="A0A418PSD4"/>
<dbReference type="InterPro" id="IPR043519">
    <property type="entry name" value="NT_sf"/>
</dbReference>
<dbReference type="Proteomes" id="UP000283522">
    <property type="component" value="Unassembled WGS sequence"/>
</dbReference>
<name>A0A418PSD4_9BACT</name>
<keyword evidence="2" id="KW-1185">Reference proteome</keyword>
<evidence type="ECO:0000313" key="1">
    <source>
        <dbReference type="EMBL" id="RIW15770.1"/>
    </source>
</evidence>
<dbReference type="EMBL" id="QXML01000004">
    <property type="protein sequence ID" value="RIW15770.1"/>
    <property type="molecule type" value="Genomic_DNA"/>
</dbReference>
<protein>
    <submittedName>
        <fullName evidence="1">GrpB family protein</fullName>
    </submittedName>
</protein>
<dbReference type="PANTHER" id="PTHR34822">
    <property type="entry name" value="GRPB DOMAIN PROTEIN (AFU_ORTHOLOGUE AFUA_1G01530)"/>
    <property type="match status" value="1"/>
</dbReference>
<comment type="caution">
    <text evidence="1">The sequence shown here is derived from an EMBL/GenBank/DDBJ whole genome shotgun (WGS) entry which is preliminary data.</text>
</comment>
<dbReference type="OrthoDB" id="9799092at2"/>
<gene>
    <name evidence="1" type="ORF">D0X99_10120</name>
</gene>
<dbReference type="RefSeq" id="WP_119477702.1">
    <property type="nucleotide sequence ID" value="NZ_QXML01000004.1"/>
</dbReference>
<dbReference type="InterPro" id="IPR007344">
    <property type="entry name" value="GrpB/CoaE"/>
</dbReference>
<dbReference type="Pfam" id="PF04229">
    <property type="entry name" value="GrpB"/>
    <property type="match status" value="1"/>
</dbReference>
<accession>A0A418PSD4</accession>